<feature type="region of interest" description="Disordered" evidence="1">
    <location>
        <begin position="1"/>
        <end position="37"/>
    </location>
</feature>
<feature type="compositionally biased region" description="Low complexity" evidence="1">
    <location>
        <begin position="366"/>
        <end position="380"/>
    </location>
</feature>
<evidence type="ECO:0000313" key="3">
    <source>
        <dbReference type="Proteomes" id="UP001642260"/>
    </source>
</evidence>
<feature type="region of interest" description="Disordered" evidence="1">
    <location>
        <begin position="235"/>
        <end position="281"/>
    </location>
</feature>
<proteinExistence type="predicted"/>
<dbReference type="EMBL" id="CAKOAT010055933">
    <property type="protein sequence ID" value="CAH8301901.1"/>
    <property type="molecule type" value="Genomic_DNA"/>
</dbReference>
<dbReference type="Proteomes" id="UP001642260">
    <property type="component" value="Unassembled WGS sequence"/>
</dbReference>
<accession>A0ABC8IUT0</accession>
<gene>
    <name evidence="2" type="ORF">ERUC_LOCUS3082</name>
</gene>
<reference evidence="2 3" key="1">
    <citation type="submission" date="2022-03" db="EMBL/GenBank/DDBJ databases">
        <authorList>
            <person name="Macdonald S."/>
            <person name="Ahmed S."/>
            <person name="Newling K."/>
        </authorList>
    </citation>
    <scope>NUCLEOTIDE SEQUENCE [LARGE SCALE GENOMIC DNA]</scope>
</reference>
<feature type="region of interest" description="Disordered" evidence="1">
    <location>
        <begin position="349"/>
        <end position="387"/>
    </location>
</feature>
<name>A0ABC8IUT0_ERUVS</name>
<feature type="compositionally biased region" description="Basic and acidic residues" evidence="1">
    <location>
        <begin position="243"/>
        <end position="272"/>
    </location>
</feature>
<dbReference type="AlphaFoldDB" id="A0ABC8IUT0"/>
<organism evidence="2 3">
    <name type="scientific">Eruca vesicaria subsp. sativa</name>
    <name type="common">Garden rocket</name>
    <name type="synonym">Eruca sativa</name>
    <dbReference type="NCBI Taxonomy" id="29727"/>
    <lineage>
        <taxon>Eukaryota</taxon>
        <taxon>Viridiplantae</taxon>
        <taxon>Streptophyta</taxon>
        <taxon>Embryophyta</taxon>
        <taxon>Tracheophyta</taxon>
        <taxon>Spermatophyta</taxon>
        <taxon>Magnoliopsida</taxon>
        <taxon>eudicotyledons</taxon>
        <taxon>Gunneridae</taxon>
        <taxon>Pentapetalae</taxon>
        <taxon>rosids</taxon>
        <taxon>malvids</taxon>
        <taxon>Brassicales</taxon>
        <taxon>Brassicaceae</taxon>
        <taxon>Brassiceae</taxon>
        <taxon>Eruca</taxon>
    </lineage>
</organism>
<comment type="caution">
    <text evidence="2">The sequence shown here is derived from an EMBL/GenBank/DDBJ whole genome shotgun (WGS) entry which is preliminary data.</text>
</comment>
<sequence>MRKKTKLSSNEDLVEEREELMVSPSSKNRVSLPHIQTSNTNSKRIKLSLLSSSPAVEELVDEREDFMVFPSENSPPSSSGKTQLLKAKLPLPPPDLKALSLSVSFHGSNLSKEAAWDEYNKPIEELTLFIPSHSATIPHVTSMFYGWGKKSYPQLQHSLKGKGVVESSETLKPRNIIGNAYDVTSASRSRKRTRRKRVCTMGHCQTHDNDDDDLSLTIAQIRRLSIKNCSDVTYGGEDASEPLGKKSRFEKGSEGNDEAGSRTWKDMVRSPNDENNSLDPTLGFDDATNILVSSLPEIRQICDDELDVLGSNVEKMTTNDDGNKEPEFLLHGEKGSLEKEDDSLIQKKIASNADNKEPTPCQNIASGGSEKSCESNSSNSVGDETQGHDCFVHDTVLGCEETMESSEQIEKRNEDVGGSDLIEKSLQNVKVMELSIEERIIKVQRNVAWLKARKATKQKKISAAR</sequence>
<keyword evidence="3" id="KW-1185">Reference proteome</keyword>
<feature type="compositionally biased region" description="Polar residues" evidence="1">
    <location>
        <begin position="23"/>
        <end position="37"/>
    </location>
</feature>
<protein>
    <submittedName>
        <fullName evidence="2">Uncharacterized protein</fullName>
    </submittedName>
</protein>
<evidence type="ECO:0000256" key="1">
    <source>
        <dbReference type="SAM" id="MobiDB-lite"/>
    </source>
</evidence>
<evidence type="ECO:0000313" key="2">
    <source>
        <dbReference type="EMBL" id="CAH8301901.1"/>
    </source>
</evidence>